<dbReference type="Proteomes" id="UP000007239">
    <property type="component" value="Chromosome"/>
</dbReference>
<proteinExistence type="predicted"/>
<dbReference type="Gene3D" id="3.40.50.2000">
    <property type="entry name" value="Glycogen Phosphorylase B"/>
    <property type="match status" value="1"/>
</dbReference>
<evidence type="ECO:0000313" key="1">
    <source>
        <dbReference type="EMBL" id="AEF17670.1"/>
    </source>
</evidence>
<protein>
    <submittedName>
        <fullName evidence="1">Glycosyl transferase group 1</fullName>
    </submittedName>
</protein>
<dbReference type="Pfam" id="PF13692">
    <property type="entry name" value="Glyco_trans_1_4"/>
    <property type="match status" value="1"/>
</dbReference>
<dbReference type="AlphaFoldDB" id="F6BHS1"/>
<dbReference type="EMBL" id="CP002739">
    <property type="protein sequence ID" value="AEF17670.1"/>
    <property type="molecule type" value="Genomic_DNA"/>
</dbReference>
<sequence>MATIIYPPTINFNWLYQRPQQLLSRMSERNYTVYYVNKSFDDSYNRGIIEVRKNLYIVNGVDIGSVKFREIPIVWISYPPNYNFLKMFKKKYVIFDSIDYPSEEFTEWKLNFEEVQKAANIVFASSEKLFNINIKVNKRTFLLPNGADFDHFKKASKIFSERPIDLPGDKPIVGYIGALATWIDWDLVDYIALKCPEYNFVYVGPNLNTKKVPIRKNIFYLGEKKYDVLPNYLQYFDVTIIPFKVTTMTEGADPIKMYEYLSTGKQIVSSKLPSIIKCDGIYAANDKEEFAYLIKKAIENVSVVKKEKLMEVARENSWDKRAEYADRIIRYYLI</sequence>
<gene>
    <name evidence="1" type="ordered locus">Thexy_1641</name>
</gene>
<dbReference type="GO" id="GO:0016740">
    <property type="term" value="F:transferase activity"/>
    <property type="evidence" value="ECO:0007669"/>
    <property type="project" value="UniProtKB-KW"/>
</dbReference>
<keyword evidence="1" id="KW-0808">Transferase</keyword>
<evidence type="ECO:0000313" key="2">
    <source>
        <dbReference type="Proteomes" id="UP000007239"/>
    </source>
</evidence>
<dbReference type="HOGENOM" id="CLU_041132_0_0_9"/>
<dbReference type="KEGG" id="txy:Thexy_1641"/>
<dbReference type="RefSeq" id="WP_013788405.1">
    <property type="nucleotide sequence ID" value="NC_015555.1"/>
</dbReference>
<dbReference type="SUPFAM" id="SSF53756">
    <property type="entry name" value="UDP-Glycosyltransferase/glycogen phosphorylase"/>
    <property type="match status" value="1"/>
</dbReference>
<reference evidence="1" key="1">
    <citation type="submission" date="2011-05" db="EMBL/GenBank/DDBJ databases">
        <title>Complete sequence of Thermoanaerobacterium xylanolyticum LX-11.</title>
        <authorList>
            <consortium name="US DOE Joint Genome Institute"/>
            <person name="Lucas S."/>
            <person name="Han J."/>
            <person name="Lapidus A."/>
            <person name="Cheng J.-F."/>
            <person name="Goodwin L."/>
            <person name="Pitluck S."/>
            <person name="Peters L."/>
            <person name="Mikhailova N."/>
            <person name="Lu M."/>
            <person name="Han C."/>
            <person name="Tapia R."/>
            <person name="Land M."/>
            <person name="Hauser L."/>
            <person name="Kyrpides N."/>
            <person name="Ivanova N."/>
            <person name="Pagani I."/>
            <person name="Hemme C."/>
            <person name="Woyke T."/>
        </authorList>
    </citation>
    <scope>NUCLEOTIDE SEQUENCE</scope>
    <source>
        <strain evidence="1">LX-11</strain>
    </source>
</reference>
<name>F6BHS1_THEXL</name>
<dbReference type="eggNOG" id="COG0438">
    <property type="taxonomic scope" value="Bacteria"/>
</dbReference>
<keyword evidence="2" id="KW-1185">Reference proteome</keyword>
<organism evidence="1 2">
    <name type="scientific">Thermoanaerobacterium xylanolyticum (strain ATCC 49914 / DSM 7097 / LX-11)</name>
    <dbReference type="NCBI Taxonomy" id="858215"/>
    <lineage>
        <taxon>Bacteria</taxon>
        <taxon>Bacillati</taxon>
        <taxon>Bacillota</taxon>
        <taxon>Clostridia</taxon>
        <taxon>Thermoanaerobacterales</taxon>
        <taxon>Thermoanaerobacteraceae</taxon>
        <taxon>Thermoanaerobacterium</taxon>
    </lineage>
</organism>
<accession>F6BHS1</accession>
<dbReference type="STRING" id="858215.Thexy_1641"/>